<reference evidence="1 2" key="1">
    <citation type="submission" date="2020-06" db="EMBL/GenBank/DDBJ databases">
        <title>High-quality draft genome of sulfate reducer Desulfobacter latus type strain AcrS2 isolated from marine sediment.</title>
        <authorList>
            <person name="Hoppe M."/>
            <person name="Larsen C.K."/>
            <person name="Marshall I.P.G."/>
            <person name="Schramm A."/>
            <person name="Marietou A.G."/>
        </authorList>
    </citation>
    <scope>NUCLEOTIDE SEQUENCE [LARGE SCALE GENOMIC DNA]</scope>
    <source>
        <strain evidence="1 2">AcRS2</strain>
    </source>
</reference>
<dbReference type="InterPro" id="IPR011004">
    <property type="entry name" value="Trimer_LpxA-like_sf"/>
</dbReference>
<dbReference type="PANTHER" id="PTHR13061:SF29">
    <property type="entry name" value="GAMMA CARBONIC ANHYDRASE-LIKE 1, MITOCHONDRIAL-RELATED"/>
    <property type="match status" value="1"/>
</dbReference>
<dbReference type="CDD" id="cd04645">
    <property type="entry name" value="LbH_gamma_CA_like"/>
    <property type="match status" value="1"/>
</dbReference>
<dbReference type="InterPro" id="IPR001451">
    <property type="entry name" value="Hexapep"/>
</dbReference>
<name>A0A850SY08_9BACT</name>
<dbReference type="Proteomes" id="UP000553343">
    <property type="component" value="Unassembled WGS sequence"/>
</dbReference>
<comment type="caution">
    <text evidence="1">The sequence shown here is derived from an EMBL/GenBank/DDBJ whole genome shotgun (WGS) entry which is preliminary data.</text>
</comment>
<keyword evidence="2" id="KW-1185">Reference proteome</keyword>
<dbReference type="InterPro" id="IPR047324">
    <property type="entry name" value="LbH_gamma_CA-like"/>
</dbReference>
<dbReference type="AlphaFoldDB" id="A0A850SY08"/>
<dbReference type="EMBL" id="JACADJ010000002">
    <property type="protein sequence ID" value="NWH03581.1"/>
    <property type="molecule type" value="Genomic_DNA"/>
</dbReference>
<dbReference type="RefSeq" id="WP_178365025.1">
    <property type="nucleotide sequence ID" value="NZ_JACADJ010000002.1"/>
</dbReference>
<dbReference type="SUPFAM" id="SSF51161">
    <property type="entry name" value="Trimeric LpxA-like enzymes"/>
    <property type="match status" value="1"/>
</dbReference>
<accession>A0A850SY08</accession>
<proteinExistence type="predicted"/>
<evidence type="ECO:0000313" key="2">
    <source>
        <dbReference type="Proteomes" id="UP000553343"/>
    </source>
</evidence>
<protein>
    <submittedName>
        <fullName evidence="1">Gamma carbonic anhydrase family protein</fullName>
    </submittedName>
</protein>
<dbReference type="Pfam" id="PF00132">
    <property type="entry name" value="Hexapep"/>
    <property type="match status" value="1"/>
</dbReference>
<organism evidence="1 2">
    <name type="scientific">Desulfobacter latus</name>
    <dbReference type="NCBI Taxonomy" id="2292"/>
    <lineage>
        <taxon>Bacteria</taxon>
        <taxon>Pseudomonadati</taxon>
        <taxon>Thermodesulfobacteriota</taxon>
        <taxon>Desulfobacteria</taxon>
        <taxon>Desulfobacterales</taxon>
        <taxon>Desulfobacteraceae</taxon>
        <taxon>Desulfobacter</taxon>
    </lineage>
</organism>
<dbReference type="Gene3D" id="2.160.10.10">
    <property type="entry name" value="Hexapeptide repeat proteins"/>
    <property type="match status" value="1"/>
</dbReference>
<dbReference type="PANTHER" id="PTHR13061">
    <property type="entry name" value="DYNACTIN SUBUNIT P25"/>
    <property type="match status" value="1"/>
</dbReference>
<sequence>MTLYAYKNIQPKIHDSVFIAPTAQIIGDVHIAQNASVWFQTVIRGDTATISIGERTNVQDLSMCHADEGVPLTVGSGVTIGHQCCLHGCTIEDDCLIGMGATVMNEAVIGTGSVVAAGAVVLEKTIIPPYSLVIGSPGKVKKSYKDKEQIKQMMKTSANHYAGNAKTFADKALFYEITQ</sequence>
<evidence type="ECO:0000313" key="1">
    <source>
        <dbReference type="EMBL" id="NWH03581.1"/>
    </source>
</evidence>
<gene>
    <name evidence="1" type="ORF">HXW94_00990</name>
</gene>
<dbReference type="InterPro" id="IPR050484">
    <property type="entry name" value="Transf_Hexapept/Carb_Anhydrase"/>
</dbReference>